<sequence length="154" mass="17604">MNREMDTMQEKERILCHVSSSSNLDFILEVLTFLVSEEVLFLYQYIIYVLAGISLEGHEVARKWLKENGESAVKKIGTGVLFSHFIIDIISPFSSNAKADKIVAFFSTRLAPSFAMNLEQSLERLQVKARWAERKKACHLVKELLAKRAPLKRS</sequence>
<protein>
    <submittedName>
        <fullName evidence="1">Uncharacterized protein</fullName>
    </submittedName>
</protein>
<evidence type="ECO:0000313" key="1">
    <source>
        <dbReference type="EMBL" id="KAI4387356.1"/>
    </source>
</evidence>
<reference evidence="2" key="1">
    <citation type="journal article" date="2023" name="Front. Plant Sci.">
        <title>Chromosomal-level genome assembly of Melastoma candidum provides insights into trichome evolution.</title>
        <authorList>
            <person name="Zhong Y."/>
            <person name="Wu W."/>
            <person name="Sun C."/>
            <person name="Zou P."/>
            <person name="Liu Y."/>
            <person name="Dai S."/>
            <person name="Zhou R."/>
        </authorList>
    </citation>
    <scope>NUCLEOTIDE SEQUENCE [LARGE SCALE GENOMIC DNA]</scope>
</reference>
<name>A0ACB9SA04_9MYRT</name>
<gene>
    <name evidence="1" type="ORF">MLD38_005195</name>
</gene>
<organism evidence="1 2">
    <name type="scientific">Melastoma candidum</name>
    <dbReference type="NCBI Taxonomy" id="119954"/>
    <lineage>
        <taxon>Eukaryota</taxon>
        <taxon>Viridiplantae</taxon>
        <taxon>Streptophyta</taxon>
        <taxon>Embryophyta</taxon>
        <taxon>Tracheophyta</taxon>
        <taxon>Spermatophyta</taxon>
        <taxon>Magnoliopsida</taxon>
        <taxon>eudicotyledons</taxon>
        <taxon>Gunneridae</taxon>
        <taxon>Pentapetalae</taxon>
        <taxon>rosids</taxon>
        <taxon>malvids</taxon>
        <taxon>Myrtales</taxon>
        <taxon>Melastomataceae</taxon>
        <taxon>Melastomatoideae</taxon>
        <taxon>Melastomateae</taxon>
        <taxon>Melastoma</taxon>
    </lineage>
</organism>
<accession>A0ACB9SA04</accession>
<comment type="caution">
    <text evidence="1">The sequence shown here is derived from an EMBL/GenBank/DDBJ whole genome shotgun (WGS) entry which is preliminary data.</text>
</comment>
<dbReference type="Proteomes" id="UP001057402">
    <property type="component" value="Chromosome 2"/>
</dbReference>
<dbReference type="EMBL" id="CM042881">
    <property type="protein sequence ID" value="KAI4387356.1"/>
    <property type="molecule type" value="Genomic_DNA"/>
</dbReference>
<keyword evidence="2" id="KW-1185">Reference proteome</keyword>
<proteinExistence type="predicted"/>
<evidence type="ECO:0000313" key="2">
    <source>
        <dbReference type="Proteomes" id="UP001057402"/>
    </source>
</evidence>